<evidence type="ECO:0000313" key="9">
    <source>
        <dbReference type="EMBL" id="ERL51654.1"/>
    </source>
</evidence>
<feature type="transmembrane region" description="Helical" evidence="8">
    <location>
        <begin position="37"/>
        <end position="57"/>
    </location>
</feature>
<dbReference type="PATRIC" id="fig|1178482.3.peg.1716"/>
<evidence type="ECO:0000256" key="2">
    <source>
        <dbReference type="ARBA" id="ARBA00010068"/>
    </source>
</evidence>
<evidence type="ECO:0000256" key="5">
    <source>
        <dbReference type="ARBA" id="ARBA00022692"/>
    </source>
</evidence>
<evidence type="ECO:0000256" key="1">
    <source>
        <dbReference type="ARBA" id="ARBA00004651"/>
    </source>
</evidence>
<evidence type="ECO:0000256" key="4">
    <source>
        <dbReference type="ARBA" id="ARBA00022475"/>
    </source>
</evidence>
<gene>
    <name evidence="9" type="ORF">BJB45_12760</name>
</gene>
<feature type="transmembrane region" description="Helical" evidence="8">
    <location>
        <begin position="95"/>
        <end position="116"/>
    </location>
</feature>
<feature type="transmembrane region" description="Helical" evidence="8">
    <location>
        <begin position="12"/>
        <end position="30"/>
    </location>
</feature>
<organism evidence="9 10">
    <name type="scientific">Halomonas huangheensis</name>
    <dbReference type="NCBI Taxonomy" id="1178482"/>
    <lineage>
        <taxon>Bacteria</taxon>
        <taxon>Pseudomonadati</taxon>
        <taxon>Pseudomonadota</taxon>
        <taxon>Gammaproteobacteria</taxon>
        <taxon>Oceanospirillales</taxon>
        <taxon>Halomonadaceae</taxon>
        <taxon>Halomonas</taxon>
    </lineage>
</organism>
<comment type="subcellular location">
    <subcellularLocation>
        <location evidence="1">Cell membrane</location>
        <topology evidence="1">Multi-pass membrane protein</topology>
    </subcellularLocation>
</comment>
<evidence type="ECO:0000313" key="10">
    <source>
        <dbReference type="Proteomes" id="UP000019113"/>
    </source>
</evidence>
<evidence type="ECO:0000256" key="7">
    <source>
        <dbReference type="ARBA" id="ARBA00023136"/>
    </source>
</evidence>
<evidence type="ECO:0000256" key="8">
    <source>
        <dbReference type="SAM" id="Phobius"/>
    </source>
</evidence>
<dbReference type="GO" id="GO:0005886">
    <property type="term" value="C:plasma membrane"/>
    <property type="evidence" value="ECO:0007669"/>
    <property type="project" value="UniProtKB-SubCell"/>
</dbReference>
<dbReference type="Pfam" id="PF02293">
    <property type="entry name" value="AmiS_UreI"/>
    <property type="match status" value="1"/>
</dbReference>
<reference evidence="9 10" key="1">
    <citation type="submission" date="2013-08" db="EMBL/GenBank/DDBJ databases">
        <title>draft genome of Halomonas huanghegensis, strain BJGMM-B45T.</title>
        <authorList>
            <person name="Miao C."/>
            <person name="Wan Y."/>
            <person name="Jin W."/>
        </authorList>
    </citation>
    <scope>NUCLEOTIDE SEQUENCE [LARGE SCALE GENOMIC DNA]</scope>
    <source>
        <strain evidence="9 10">BJGMM-B45</strain>
    </source>
</reference>
<protein>
    <recommendedName>
        <fullName evidence="11">Transporter</fullName>
    </recommendedName>
</protein>
<accession>W1N815</accession>
<dbReference type="Proteomes" id="UP000019113">
    <property type="component" value="Unassembled WGS sequence"/>
</dbReference>
<keyword evidence="10" id="KW-1185">Reference proteome</keyword>
<proteinExistence type="inferred from homology"/>
<dbReference type="AlphaFoldDB" id="W1N815"/>
<name>W1N815_9GAMM</name>
<keyword evidence="7 8" id="KW-0472">Membrane</keyword>
<comment type="caution">
    <text evidence="9">The sequence shown here is derived from an EMBL/GenBank/DDBJ whole genome shotgun (WGS) entry which is preliminary data.</text>
</comment>
<dbReference type="InterPro" id="IPR038523">
    <property type="entry name" value="AmiSUreI_transpt_sf"/>
</dbReference>
<evidence type="ECO:0000256" key="6">
    <source>
        <dbReference type="ARBA" id="ARBA00022989"/>
    </source>
</evidence>
<sequence>MTEEHAEMISGLMLLYVGAVLFVNGVWMLGRIGDREVSVINILVGSLSFLVASWLVFHDPGNERSINAGAFSFLFAFTYLWVGANQFLDSDGRGLGWFSLFVSITAAVVGINSLLNESSLSLWSSLNWLAWALLWFGFFLLLALGRDIKRLVAIYTLFCAVFTGWMPGVMVLEGMIRL</sequence>
<keyword evidence="6 8" id="KW-1133">Transmembrane helix</keyword>
<evidence type="ECO:0008006" key="11">
    <source>
        <dbReference type="Google" id="ProtNLM"/>
    </source>
</evidence>
<dbReference type="EMBL" id="AVBC01000021">
    <property type="protein sequence ID" value="ERL51654.1"/>
    <property type="molecule type" value="Genomic_DNA"/>
</dbReference>
<dbReference type="eggNOG" id="ENOG50300RH">
    <property type="taxonomic scope" value="Bacteria"/>
</dbReference>
<feature type="transmembrane region" description="Helical" evidence="8">
    <location>
        <begin position="69"/>
        <end position="88"/>
    </location>
</feature>
<dbReference type="InterPro" id="IPR003211">
    <property type="entry name" value="AmiSUreI_transpt"/>
</dbReference>
<feature type="transmembrane region" description="Helical" evidence="8">
    <location>
        <begin position="152"/>
        <end position="172"/>
    </location>
</feature>
<evidence type="ECO:0000256" key="3">
    <source>
        <dbReference type="ARBA" id="ARBA00022448"/>
    </source>
</evidence>
<feature type="transmembrane region" description="Helical" evidence="8">
    <location>
        <begin position="128"/>
        <end position="145"/>
    </location>
</feature>
<keyword evidence="3" id="KW-0813">Transport</keyword>
<dbReference type="Gene3D" id="1.25.40.600">
    <property type="match status" value="1"/>
</dbReference>
<keyword evidence="5 8" id="KW-0812">Transmembrane</keyword>
<comment type="similarity">
    <text evidence="2">Belongs to the AmiS/UreI family.</text>
</comment>
<keyword evidence="4" id="KW-1003">Cell membrane</keyword>